<gene>
    <name evidence="1" type="ORF">LBUCD034_0115</name>
</gene>
<reference evidence="1 2" key="1">
    <citation type="journal article" date="2012" name="J. Biotechnol.">
        <title>Insights into the completely annotated genome of Lactobacillus buchneri CD034, a strain isolated from stable grass silage.</title>
        <authorList>
            <person name="Heinl S."/>
            <person name="Wibberg D."/>
            <person name="Eikmeyer F."/>
            <person name="Szczepanowski R."/>
            <person name="Blom J."/>
            <person name="Linke B."/>
            <person name="Goesmann A."/>
            <person name="Grabherr R."/>
            <person name="Schwab H."/>
            <person name="Puhler A."/>
            <person name="Schluter A."/>
        </authorList>
    </citation>
    <scope>NUCLEOTIDE SEQUENCE [LARGE SCALE GENOMIC DNA]</scope>
    <source>
        <strain evidence="1 2">CD034</strain>
    </source>
</reference>
<evidence type="ECO:0000313" key="2">
    <source>
        <dbReference type="Proteomes" id="UP000007332"/>
    </source>
</evidence>
<name>J9VXP1_LENBU</name>
<organism evidence="1 2">
    <name type="scientific">Lentilactobacillus buchneri subsp. silagei CD034</name>
    <dbReference type="NCBI Taxonomy" id="1071400"/>
    <lineage>
        <taxon>Bacteria</taxon>
        <taxon>Bacillati</taxon>
        <taxon>Bacillota</taxon>
        <taxon>Bacilli</taxon>
        <taxon>Lactobacillales</taxon>
        <taxon>Lactobacillaceae</taxon>
        <taxon>Lentilactobacillus</taxon>
        <taxon>Lentilactobacillus buchneri subsp. silagei</taxon>
    </lineage>
</organism>
<dbReference type="KEGG" id="lbn:LBUCD034_0115"/>
<sequence length="451" mass="52094">MGLDTNVPIIELKTFSDTEYTLPKSMRGDPRYPNESNDKFLQLNQHAFEFLNIEAHGKNGKIHFRTNELVGAIPIRMPNNGSGTPQTDLVVKPRYQSNQSGSWYEWMSGLAEFSNHTLITEQNSLFPLTRLEGSPSPKYLLAKEIILKILPVLRENSWRKFDSLQKVANRPVGNVDWDQYAINSVDPQKRLIFETRINSISEDNREFRNALAYFNAAVQDLRSFETPLSVKVPLQSFIDQIQNRIISLGIRPSCSLCNQKFAILHQDPTSIQKLKRAINNYIDNESKQVFAWRIDFSKIYEDYVQKIVQLGLESVKNNDRISRLAIPGYSHQVTRLMPGYLEPDIIAEFGGSKIVIDAKYKSYFFDRQLKVKESQRERMRSDVHQIVAYTSLFNSKIAMLVAPVIDQDIRFDLIQYGDVYVAVIGLPLEWRRSGEYARQIRKFVRGILEQM</sequence>
<dbReference type="PATRIC" id="fig|1071400.3.peg.112"/>
<dbReference type="Pfam" id="PF10117">
    <property type="entry name" value="McrBC"/>
    <property type="match status" value="1"/>
</dbReference>
<dbReference type="AlphaFoldDB" id="J9VXP1"/>
<dbReference type="eggNOG" id="COG4268">
    <property type="taxonomic scope" value="Bacteria"/>
</dbReference>
<accession>J9VXP1</accession>
<dbReference type="EMBL" id="CP003043">
    <property type="protein sequence ID" value="AFR99227.1"/>
    <property type="molecule type" value="Genomic_DNA"/>
</dbReference>
<dbReference type="OrthoDB" id="2321333at2"/>
<proteinExistence type="predicted"/>
<evidence type="ECO:0000313" key="1">
    <source>
        <dbReference type="EMBL" id="AFR99227.1"/>
    </source>
</evidence>
<dbReference type="InterPro" id="IPR019292">
    <property type="entry name" value="McrC"/>
</dbReference>
<dbReference type="RefSeq" id="WP_014939132.1">
    <property type="nucleotide sequence ID" value="NC_018610.1"/>
</dbReference>
<dbReference type="HOGENOM" id="CLU_606618_0_0_9"/>
<keyword evidence="2" id="KW-1185">Reference proteome</keyword>
<dbReference type="Proteomes" id="UP000007332">
    <property type="component" value="Chromosome"/>
</dbReference>
<protein>
    <submittedName>
        <fullName evidence="1">5-methylcytosine restriction system component-like protein</fullName>
    </submittedName>
</protein>